<keyword evidence="5 8" id="KW-1133">Transmembrane helix</keyword>
<dbReference type="EC" id="3.4.21.105" evidence="10"/>
<sequence length="599" mass="65426">MNTHDETAERAFNEALRARAPRAWATPALVVTNVLVFIACIVAGAGTWALDPQALTRWGSNAGLLVMSGDWYRLFTAMFLHGDLLHLSLNMWALWSIGRLVERLYGTWTFVFIYVVSGVFAGLASIAWNPYQNSVGASGAIFALLGALIVFISKASTRVPKQMVRAHGLTALVFISYSGVVGVLSDKIDNAAHIGGLICGGLLGWSLARPLDPALSTHLSFGKASAAGITALLVLGLGVGQIHSLNSNQSVVQHYWASHPWLMSGQNEAVRIDADMKARVAAGKISEAEFLDIMEQKLLPFWKEAEARLTAEAPVNDEEQQKFAASMAEYVKLRHAAIRTGYEGVKNRDKEQLLSSRHYAQQADFASSKVSRLEVRAEADRIRSWSQAKPVRQLRYALASLHWTCVPPKTANGPADKNRGSSDSSLERSVGGCAAQRAFASGDYAALDAMLHPAQASTDDTAFMSGLGDLFNQRQSLNTSLSQLAEWRREHPGSDGPDLVETILFRTWAWAARGAGPAKEIPPQQWQVFQQRLAMAQAALQDADRGAQSSPVWYQLRQLLGLDRSQSKDEQRANKVTSYSLRRNSIATTASLTDLPDRP</sequence>
<feature type="transmembrane region" description="Helical" evidence="8">
    <location>
        <begin position="71"/>
        <end position="95"/>
    </location>
</feature>
<keyword evidence="3 8" id="KW-0812">Transmembrane</keyword>
<evidence type="ECO:0000256" key="4">
    <source>
        <dbReference type="ARBA" id="ARBA00022801"/>
    </source>
</evidence>
<evidence type="ECO:0000313" key="10">
    <source>
        <dbReference type="EMBL" id="MFC4307920.1"/>
    </source>
</evidence>
<evidence type="ECO:0000256" key="6">
    <source>
        <dbReference type="ARBA" id="ARBA00023136"/>
    </source>
</evidence>
<feature type="domain" description="Peptidase S54 rhomboid" evidence="9">
    <location>
        <begin position="69"/>
        <end position="209"/>
    </location>
</feature>
<dbReference type="InterPro" id="IPR022764">
    <property type="entry name" value="Peptidase_S54_rhomboid_dom"/>
</dbReference>
<dbReference type="RefSeq" id="WP_380594598.1">
    <property type="nucleotide sequence ID" value="NZ_JBHSDU010000001.1"/>
</dbReference>
<dbReference type="Proteomes" id="UP001595904">
    <property type="component" value="Unassembled WGS sequence"/>
</dbReference>
<name>A0ABV8SLK0_9GAMM</name>
<keyword evidence="4 10" id="KW-0378">Hydrolase</keyword>
<evidence type="ECO:0000313" key="11">
    <source>
        <dbReference type="Proteomes" id="UP001595904"/>
    </source>
</evidence>
<feature type="transmembrane region" description="Helical" evidence="8">
    <location>
        <begin position="28"/>
        <end position="51"/>
    </location>
</feature>
<evidence type="ECO:0000259" key="9">
    <source>
        <dbReference type="Pfam" id="PF01694"/>
    </source>
</evidence>
<comment type="similarity">
    <text evidence="2">Belongs to the peptidase S54 family.</text>
</comment>
<dbReference type="Gene3D" id="1.20.1540.10">
    <property type="entry name" value="Rhomboid-like"/>
    <property type="match status" value="1"/>
</dbReference>
<dbReference type="SUPFAM" id="SSF144091">
    <property type="entry name" value="Rhomboid-like"/>
    <property type="match status" value="1"/>
</dbReference>
<gene>
    <name evidence="10" type="ORF">ACFPN2_02395</name>
</gene>
<keyword evidence="11" id="KW-1185">Reference proteome</keyword>
<protein>
    <submittedName>
        <fullName evidence="10">Rhomboid family intramembrane serine protease</fullName>
        <ecNumber evidence="10">3.4.21.105</ecNumber>
    </submittedName>
</protein>
<dbReference type="PANTHER" id="PTHR43731:SF14">
    <property type="entry name" value="PRESENILIN-ASSOCIATED RHOMBOID-LIKE PROTEIN, MITOCHONDRIAL"/>
    <property type="match status" value="1"/>
</dbReference>
<feature type="transmembrane region" description="Helical" evidence="8">
    <location>
        <begin position="107"/>
        <end position="128"/>
    </location>
</feature>
<feature type="transmembrane region" description="Helical" evidence="8">
    <location>
        <begin position="164"/>
        <end position="185"/>
    </location>
</feature>
<organism evidence="10 11">
    <name type="scientific">Steroidobacter flavus</name>
    <dbReference type="NCBI Taxonomy" id="1842136"/>
    <lineage>
        <taxon>Bacteria</taxon>
        <taxon>Pseudomonadati</taxon>
        <taxon>Pseudomonadota</taxon>
        <taxon>Gammaproteobacteria</taxon>
        <taxon>Steroidobacterales</taxon>
        <taxon>Steroidobacteraceae</taxon>
        <taxon>Steroidobacter</taxon>
    </lineage>
</organism>
<dbReference type="InterPro" id="IPR035952">
    <property type="entry name" value="Rhomboid-like_sf"/>
</dbReference>
<feature type="transmembrane region" description="Helical" evidence="8">
    <location>
        <begin position="134"/>
        <end position="152"/>
    </location>
</feature>
<dbReference type="PANTHER" id="PTHR43731">
    <property type="entry name" value="RHOMBOID PROTEASE"/>
    <property type="match status" value="1"/>
</dbReference>
<evidence type="ECO:0000256" key="2">
    <source>
        <dbReference type="ARBA" id="ARBA00009045"/>
    </source>
</evidence>
<proteinExistence type="inferred from homology"/>
<comment type="subcellular location">
    <subcellularLocation>
        <location evidence="1">Membrane</location>
        <topology evidence="1">Multi-pass membrane protein</topology>
    </subcellularLocation>
</comment>
<evidence type="ECO:0000256" key="1">
    <source>
        <dbReference type="ARBA" id="ARBA00004141"/>
    </source>
</evidence>
<dbReference type="Pfam" id="PF01694">
    <property type="entry name" value="Rhomboid"/>
    <property type="match status" value="1"/>
</dbReference>
<evidence type="ECO:0000256" key="3">
    <source>
        <dbReference type="ARBA" id="ARBA00022692"/>
    </source>
</evidence>
<dbReference type="EMBL" id="JBHSDU010000001">
    <property type="protein sequence ID" value="MFC4307920.1"/>
    <property type="molecule type" value="Genomic_DNA"/>
</dbReference>
<reference evidence="11" key="1">
    <citation type="journal article" date="2019" name="Int. J. Syst. Evol. Microbiol.">
        <title>The Global Catalogue of Microorganisms (GCM) 10K type strain sequencing project: providing services to taxonomists for standard genome sequencing and annotation.</title>
        <authorList>
            <consortium name="The Broad Institute Genomics Platform"/>
            <consortium name="The Broad Institute Genome Sequencing Center for Infectious Disease"/>
            <person name="Wu L."/>
            <person name="Ma J."/>
        </authorList>
    </citation>
    <scope>NUCLEOTIDE SEQUENCE [LARGE SCALE GENOMIC DNA]</scope>
    <source>
        <strain evidence="11">CGMCC 1.10759</strain>
    </source>
</reference>
<evidence type="ECO:0000256" key="5">
    <source>
        <dbReference type="ARBA" id="ARBA00022989"/>
    </source>
</evidence>
<dbReference type="InterPro" id="IPR050925">
    <property type="entry name" value="Rhomboid_protease_S54"/>
</dbReference>
<dbReference type="GO" id="GO:0006508">
    <property type="term" value="P:proteolysis"/>
    <property type="evidence" value="ECO:0007669"/>
    <property type="project" value="UniProtKB-KW"/>
</dbReference>
<keyword evidence="6 8" id="KW-0472">Membrane</keyword>
<keyword evidence="10" id="KW-0645">Protease</keyword>
<evidence type="ECO:0000256" key="7">
    <source>
        <dbReference type="SAM" id="MobiDB-lite"/>
    </source>
</evidence>
<feature type="region of interest" description="Disordered" evidence="7">
    <location>
        <begin position="407"/>
        <end position="427"/>
    </location>
</feature>
<evidence type="ECO:0000256" key="8">
    <source>
        <dbReference type="SAM" id="Phobius"/>
    </source>
</evidence>
<dbReference type="GO" id="GO:0008233">
    <property type="term" value="F:peptidase activity"/>
    <property type="evidence" value="ECO:0007669"/>
    <property type="project" value="UniProtKB-KW"/>
</dbReference>
<accession>A0ABV8SLK0</accession>
<comment type="caution">
    <text evidence="10">The sequence shown here is derived from an EMBL/GenBank/DDBJ whole genome shotgun (WGS) entry which is preliminary data.</text>
</comment>